<evidence type="ECO:0000313" key="6">
    <source>
        <dbReference type="EMBL" id="KAF7302076.1"/>
    </source>
</evidence>
<reference evidence="6" key="1">
    <citation type="submission" date="2020-05" db="EMBL/GenBank/DDBJ databases">
        <title>Mycena genomes resolve the evolution of fungal bioluminescence.</title>
        <authorList>
            <person name="Tsai I.J."/>
        </authorList>
    </citation>
    <scope>NUCLEOTIDE SEQUENCE</scope>
    <source>
        <strain evidence="6">171206Taipei</strain>
    </source>
</reference>
<dbReference type="RefSeq" id="XP_037220076.1">
    <property type="nucleotide sequence ID" value="XM_037364432.1"/>
</dbReference>
<dbReference type="PROSITE" id="PS50865">
    <property type="entry name" value="ZF_MYND_2"/>
    <property type="match status" value="1"/>
</dbReference>
<organism evidence="6 7">
    <name type="scientific">Mycena indigotica</name>
    <dbReference type="NCBI Taxonomy" id="2126181"/>
    <lineage>
        <taxon>Eukaryota</taxon>
        <taxon>Fungi</taxon>
        <taxon>Dikarya</taxon>
        <taxon>Basidiomycota</taxon>
        <taxon>Agaricomycotina</taxon>
        <taxon>Agaricomycetes</taxon>
        <taxon>Agaricomycetidae</taxon>
        <taxon>Agaricales</taxon>
        <taxon>Marasmiineae</taxon>
        <taxon>Mycenaceae</taxon>
        <taxon>Mycena</taxon>
    </lineage>
</organism>
<comment type="caution">
    <text evidence="6">The sequence shown here is derived from an EMBL/GenBank/DDBJ whole genome shotgun (WGS) entry which is preliminary data.</text>
</comment>
<dbReference type="SUPFAM" id="SSF144232">
    <property type="entry name" value="HIT/MYND zinc finger-like"/>
    <property type="match status" value="1"/>
</dbReference>
<dbReference type="Gene3D" id="6.10.140.2220">
    <property type="match status" value="1"/>
</dbReference>
<keyword evidence="3" id="KW-0862">Zinc</keyword>
<accession>A0A8H6SME8</accession>
<evidence type="ECO:0000256" key="1">
    <source>
        <dbReference type="ARBA" id="ARBA00022723"/>
    </source>
</evidence>
<evidence type="ECO:0000256" key="4">
    <source>
        <dbReference type="PROSITE-ProRule" id="PRU00134"/>
    </source>
</evidence>
<evidence type="ECO:0000313" key="7">
    <source>
        <dbReference type="Proteomes" id="UP000636479"/>
    </source>
</evidence>
<dbReference type="PROSITE" id="PS01360">
    <property type="entry name" value="ZF_MYND_1"/>
    <property type="match status" value="1"/>
</dbReference>
<protein>
    <recommendedName>
        <fullName evidence="5">MYND-type domain-containing protein</fullName>
    </recommendedName>
</protein>
<gene>
    <name evidence="6" type="ORF">MIND_00774300</name>
</gene>
<keyword evidence="7" id="KW-1185">Reference proteome</keyword>
<dbReference type="Proteomes" id="UP000636479">
    <property type="component" value="Unassembled WGS sequence"/>
</dbReference>
<dbReference type="AlphaFoldDB" id="A0A8H6SME8"/>
<feature type="domain" description="MYND-type" evidence="5">
    <location>
        <begin position="530"/>
        <end position="570"/>
    </location>
</feature>
<dbReference type="GO" id="GO:0008270">
    <property type="term" value="F:zinc ion binding"/>
    <property type="evidence" value="ECO:0007669"/>
    <property type="project" value="UniProtKB-KW"/>
</dbReference>
<dbReference type="EMBL" id="JACAZF010000006">
    <property type="protein sequence ID" value="KAF7302076.1"/>
    <property type="molecule type" value="Genomic_DNA"/>
</dbReference>
<dbReference type="InterPro" id="IPR002893">
    <property type="entry name" value="Znf_MYND"/>
</dbReference>
<name>A0A8H6SME8_9AGAR</name>
<evidence type="ECO:0000256" key="2">
    <source>
        <dbReference type="ARBA" id="ARBA00022771"/>
    </source>
</evidence>
<dbReference type="Pfam" id="PF01753">
    <property type="entry name" value="zf-MYND"/>
    <property type="match status" value="1"/>
</dbReference>
<sequence length="684" mass="77960">MSASCCQCVGRCSLLSDRTLLAISLSTLPRLSVGEMCHPFVRCRMRALFNKPKLRDSIARSDARPPSSLSHASIRLCFRYHILPPLSTFLCTGTRTSHLPNRALFVMSVRSSLADVNGCLQGLPNYVKTKAESLLGSDGQAADCGVIFAFASIRERWHTVWPVLFALLDNDRLPSYSMDHSSYSTEERIRLEISWAIVVEMAESNTLASVEEDIGSIWDRLWPWLAVFMQPTSFLGLRRPIDSRNIHSSVICLAVVARFIRHAQTHTRMSAGSNAVRLFVMTWVRCCDEPVRENRWSRLGLLAMYDLLRQFISTIPTHIHVIEEACGSSTRKIAFFCKQSFDATTRETDPIISDFAIVSVTCFWKAVDSALQSRNLRYQFVKQKVLGAAATALYTMVAQRDMCANREKSVGDILLFMLKISQHHWEFGAWTDAIASKAIDGTLLVMQRTESPTNLRITDMVFFGAIGRAIWRPALLRSIMTHRFNTALLLPTEALTTPEHRSLLNVFAGSLDRRLQHLREFPSKPNRRMCWTCGRFSSSGELKRCLTCKETYYCDTFCQRDHWPVHRLDCKTRKLSQKACHLDRETRRFLRHIMDEDFSTAFETLKDNIANALHIDPNINVVLLFDYRSPNFSVVFQTGEECARTGIFEDYDGEDITTRPRRLGNRIGIDVVKFAGQDKDYLSR</sequence>
<proteinExistence type="predicted"/>
<keyword evidence="2 4" id="KW-0863">Zinc-finger</keyword>
<dbReference type="GeneID" id="59346948"/>
<evidence type="ECO:0000259" key="5">
    <source>
        <dbReference type="PROSITE" id="PS50865"/>
    </source>
</evidence>
<keyword evidence="1" id="KW-0479">Metal-binding</keyword>
<evidence type="ECO:0000256" key="3">
    <source>
        <dbReference type="ARBA" id="ARBA00022833"/>
    </source>
</evidence>
<dbReference type="OrthoDB" id="341421at2759"/>